<feature type="region of interest" description="Disordered" evidence="9">
    <location>
        <begin position="1"/>
        <end position="25"/>
    </location>
</feature>
<proteinExistence type="inferred from homology"/>
<accession>A0A2R5GJK5</accession>
<keyword evidence="4 8" id="KW-0653">Protein transport</keyword>
<evidence type="ECO:0000256" key="9">
    <source>
        <dbReference type="SAM" id="MobiDB-lite"/>
    </source>
</evidence>
<organism evidence="10 11">
    <name type="scientific">Hondaea fermentalgiana</name>
    <dbReference type="NCBI Taxonomy" id="2315210"/>
    <lineage>
        <taxon>Eukaryota</taxon>
        <taxon>Sar</taxon>
        <taxon>Stramenopiles</taxon>
        <taxon>Bigyra</taxon>
        <taxon>Labyrinthulomycetes</taxon>
        <taxon>Thraustochytrida</taxon>
        <taxon>Thraustochytriidae</taxon>
        <taxon>Hondaea</taxon>
    </lineage>
</organism>
<comment type="caution">
    <text evidence="10">The sequence shown here is derived from an EMBL/GenBank/DDBJ whole genome shotgun (WGS) entry which is preliminary data.</text>
</comment>
<dbReference type="PANTHER" id="PTHR23137">
    <property type="entry name" value="VESICLE TRANSPORT PROTEIN-RELATED"/>
    <property type="match status" value="1"/>
</dbReference>
<dbReference type="OrthoDB" id="73614at2759"/>
<evidence type="ECO:0000313" key="10">
    <source>
        <dbReference type="EMBL" id="GBG31060.1"/>
    </source>
</evidence>
<evidence type="ECO:0000256" key="4">
    <source>
        <dbReference type="ARBA" id="ARBA00022927"/>
    </source>
</evidence>
<feature type="transmembrane region" description="Helical" evidence="8">
    <location>
        <begin position="166"/>
        <end position="187"/>
    </location>
</feature>
<keyword evidence="3 8" id="KW-0812">Transmembrane</keyword>
<evidence type="ECO:0000256" key="2">
    <source>
        <dbReference type="ARBA" id="ARBA00022448"/>
    </source>
</evidence>
<name>A0A2R5GJK5_9STRA</name>
<evidence type="ECO:0000256" key="3">
    <source>
        <dbReference type="ARBA" id="ARBA00022692"/>
    </source>
</evidence>
<dbReference type="Proteomes" id="UP000241890">
    <property type="component" value="Unassembled WGS sequence"/>
</dbReference>
<keyword evidence="2 8" id="KW-0813">Transport</keyword>
<protein>
    <recommendedName>
        <fullName evidence="8">Vesicle transport protein</fullName>
    </recommendedName>
</protein>
<comment type="subcellular location">
    <subcellularLocation>
        <location evidence="1 8">Membrane</location>
        <topology evidence="1 8">Multi-pass membrane protein</topology>
    </subcellularLocation>
</comment>
<dbReference type="InterPro" id="IPR011691">
    <property type="entry name" value="Vesicle_transpt_SFT2"/>
</dbReference>
<gene>
    <name evidence="10" type="ORF">FCC1311_072812</name>
</gene>
<comment type="similarity">
    <text evidence="7 8">Belongs to the SFT2 family.</text>
</comment>
<dbReference type="PANTHER" id="PTHR23137:SF6">
    <property type="entry name" value="VESICLE TRANSPORT PROTEIN"/>
    <property type="match status" value="1"/>
</dbReference>
<keyword evidence="5 8" id="KW-1133">Transmembrane helix</keyword>
<dbReference type="Pfam" id="PF04178">
    <property type="entry name" value="Got1"/>
    <property type="match status" value="1"/>
</dbReference>
<dbReference type="GO" id="GO:0005737">
    <property type="term" value="C:cytoplasm"/>
    <property type="evidence" value="ECO:0007669"/>
    <property type="project" value="UniProtKB-ARBA"/>
</dbReference>
<dbReference type="EMBL" id="BEYU01000089">
    <property type="protein sequence ID" value="GBG31060.1"/>
    <property type="molecule type" value="Genomic_DNA"/>
</dbReference>
<keyword evidence="6 8" id="KW-0472">Membrane</keyword>
<evidence type="ECO:0000256" key="1">
    <source>
        <dbReference type="ARBA" id="ARBA00004141"/>
    </source>
</evidence>
<dbReference type="GO" id="GO:0015031">
    <property type="term" value="P:protein transport"/>
    <property type="evidence" value="ECO:0007669"/>
    <property type="project" value="UniProtKB-KW"/>
</dbReference>
<keyword evidence="11" id="KW-1185">Reference proteome</keyword>
<evidence type="ECO:0000256" key="8">
    <source>
        <dbReference type="RuleBase" id="RU363111"/>
    </source>
</evidence>
<evidence type="ECO:0000313" key="11">
    <source>
        <dbReference type="Proteomes" id="UP000241890"/>
    </source>
</evidence>
<dbReference type="GO" id="GO:0016192">
    <property type="term" value="P:vesicle-mediated transport"/>
    <property type="evidence" value="ECO:0007669"/>
    <property type="project" value="InterPro"/>
</dbReference>
<dbReference type="InterPro" id="IPR007305">
    <property type="entry name" value="Vesicle_transpt_Got1/SFT2"/>
</dbReference>
<evidence type="ECO:0000256" key="6">
    <source>
        <dbReference type="ARBA" id="ARBA00023136"/>
    </source>
</evidence>
<reference evidence="10 11" key="1">
    <citation type="submission" date="2017-12" db="EMBL/GenBank/DDBJ databases">
        <title>Sequencing, de novo assembly and annotation of complete genome of a new Thraustochytrid species, strain FCC1311.</title>
        <authorList>
            <person name="Sedici K."/>
            <person name="Godart F."/>
            <person name="Aiese Cigliano R."/>
            <person name="Sanseverino W."/>
            <person name="Barakat M."/>
            <person name="Ortet P."/>
            <person name="Marechal E."/>
            <person name="Cagnac O."/>
            <person name="Amato A."/>
        </authorList>
    </citation>
    <scope>NUCLEOTIDE SEQUENCE [LARGE SCALE GENOMIC DNA]</scope>
</reference>
<sequence>MLPSTQSEGVPPPAAPAPAAQGAGGSIRANLSNSFNSRVGQMRDATAGVRSVVGLQTQQERNESCFPDLSYQTRLYGVLICFLVGMAFSFLSTLLLISANYTGFAIVYTAGNLLAIFSSVFMMGPRRQCSLMWRESRAIASGVYLLAMIATLLVAFLAKHPAVPCVVLIIIQFLAAAWYTISFIPFARQAIKSALGISSGNGAAATAGIGV</sequence>
<dbReference type="InParanoid" id="A0A2R5GJK5"/>
<feature type="transmembrane region" description="Helical" evidence="8">
    <location>
        <begin position="103"/>
        <end position="122"/>
    </location>
</feature>
<dbReference type="GO" id="GO:0016020">
    <property type="term" value="C:membrane"/>
    <property type="evidence" value="ECO:0007669"/>
    <property type="project" value="UniProtKB-SubCell"/>
</dbReference>
<dbReference type="AlphaFoldDB" id="A0A2R5GJK5"/>
<feature type="transmembrane region" description="Helical" evidence="8">
    <location>
        <begin position="75"/>
        <end position="97"/>
    </location>
</feature>
<evidence type="ECO:0000256" key="5">
    <source>
        <dbReference type="ARBA" id="ARBA00022989"/>
    </source>
</evidence>
<dbReference type="GO" id="GO:0012505">
    <property type="term" value="C:endomembrane system"/>
    <property type="evidence" value="ECO:0007669"/>
    <property type="project" value="UniProtKB-ARBA"/>
</dbReference>
<evidence type="ECO:0000256" key="7">
    <source>
        <dbReference type="ARBA" id="ARBA00025800"/>
    </source>
</evidence>
<comment type="function">
    <text evidence="8">May be involved in fusion of retrograde transport vesicles derived from an endocytic compartment with the Golgi complex.</text>
</comment>
<feature type="transmembrane region" description="Helical" evidence="8">
    <location>
        <begin position="143"/>
        <end position="160"/>
    </location>
</feature>